<dbReference type="GO" id="GO:0050014">
    <property type="term" value="F:ketotetrose-phosphate aldolase activity"/>
    <property type="evidence" value="ECO:0007669"/>
    <property type="project" value="UniProtKB-EC"/>
</dbReference>
<evidence type="ECO:0000313" key="1">
    <source>
        <dbReference type="EMBL" id="VEA43796.1"/>
    </source>
</evidence>
<organism evidence="1 2">
    <name type="scientific">Salmonella enterica I</name>
    <dbReference type="NCBI Taxonomy" id="59201"/>
    <lineage>
        <taxon>Bacteria</taxon>
        <taxon>Pseudomonadati</taxon>
        <taxon>Pseudomonadota</taxon>
        <taxon>Gammaproteobacteria</taxon>
        <taxon>Enterobacterales</taxon>
        <taxon>Enterobacteriaceae</taxon>
        <taxon>Salmonella</taxon>
    </lineage>
</organism>
<protein>
    <submittedName>
        <fullName evidence="1">Fructose-bisphosphate aldolase</fullName>
        <ecNumber evidence="1">4.1.2.2</ecNumber>
    </submittedName>
</protein>
<reference evidence="1 2" key="1">
    <citation type="submission" date="2018-12" db="EMBL/GenBank/DDBJ databases">
        <authorList>
            <consortium name="Pathogen Informatics"/>
        </authorList>
    </citation>
    <scope>NUCLEOTIDE SEQUENCE [LARGE SCALE GENOMIC DNA]</scope>
    <source>
        <strain evidence="1 2">NCTC8272</strain>
    </source>
</reference>
<keyword evidence="1" id="KW-0456">Lyase</keyword>
<proteinExistence type="predicted"/>
<dbReference type="EMBL" id="LR134149">
    <property type="protein sequence ID" value="VEA43796.1"/>
    <property type="molecule type" value="Genomic_DNA"/>
</dbReference>
<dbReference type="Proteomes" id="UP000277214">
    <property type="component" value="Chromosome 1"/>
</dbReference>
<gene>
    <name evidence="1" type="primary">gatY_2</name>
    <name evidence="1" type="ORF">NCTC8272_05142</name>
</gene>
<dbReference type="EC" id="4.1.2.2" evidence="1"/>
<name>A0A3S4G5D6_SALET</name>
<sequence length="31" mass="3473">MIPANYMQPAKQAMKEVVRKVIHVCGCEGQL</sequence>
<accession>A0A3S4G5D6</accession>
<evidence type="ECO:0000313" key="2">
    <source>
        <dbReference type="Proteomes" id="UP000277214"/>
    </source>
</evidence>
<dbReference type="AlphaFoldDB" id="A0A3S4G5D6"/>